<dbReference type="AlphaFoldDB" id="A0A317DWM1"/>
<accession>A0A317DWM1</accession>
<comment type="subcellular location">
    <subcellularLocation>
        <location evidence="1">Cell inner membrane</location>
        <topology evidence="1">Peripheral membrane protein</topology>
    </subcellularLocation>
</comment>
<comment type="similarity">
    <text evidence="2">Belongs to the ABC transporter superfamily.</text>
</comment>
<dbReference type="GO" id="GO:0015833">
    <property type="term" value="P:peptide transport"/>
    <property type="evidence" value="ECO:0007669"/>
    <property type="project" value="InterPro"/>
</dbReference>
<keyword evidence="4" id="KW-0547">Nucleotide-binding</keyword>
<evidence type="ECO:0000313" key="8">
    <source>
        <dbReference type="Proteomes" id="UP000246077"/>
    </source>
</evidence>
<reference evidence="8" key="1">
    <citation type="submission" date="2018-05" db="EMBL/GenBank/DDBJ databases">
        <title>Zavarzinia sp. HR-AS.</title>
        <authorList>
            <person name="Lee Y."/>
            <person name="Jeon C.O."/>
        </authorList>
    </citation>
    <scope>NUCLEOTIDE SEQUENCE [LARGE SCALE GENOMIC DNA]</scope>
    <source>
        <strain evidence="8">DSM 1231</strain>
    </source>
</reference>
<comment type="caution">
    <text evidence="7">The sequence shown here is derived from an EMBL/GenBank/DDBJ whole genome shotgun (WGS) entry which is preliminary data.</text>
</comment>
<dbReference type="InterPro" id="IPR017871">
    <property type="entry name" value="ABC_transporter-like_CS"/>
</dbReference>
<dbReference type="InterPro" id="IPR003593">
    <property type="entry name" value="AAA+_ATPase"/>
</dbReference>
<evidence type="ECO:0000313" key="7">
    <source>
        <dbReference type="EMBL" id="PWR18266.1"/>
    </source>
</evidence>
<keyword evidence="5 7" id="KW-0067">ATP-binding</keyword>
<evidence type="ECO:0000256" key="3">
    <source>
        <dbReference type="ARBA" id="ARBA00022448"/>
    </source>
</evidence>
<dbReference type="Proteomes" id="UP000246077">
    <property type="component" value="Unassembled WGS sequence"/>
</dbReference>
<dbReference type="Pfam" id="PF00005">
    <property type="entry name" value="ABC_tran"/>
    <property type="match status" value="1"/>
</dbReference>
<dbReference type="InterPro" id="IPR050319">
    <property type="entry name" value="ABC_transp_ATP-bind"/>
</dbReference>
<keyword evidence="3" id="KW-0813">Transport</keyword>
<dbReference type="PANTHER" id="PTHR43776">
    <property type="entry name" value="TRANSPORT ATP-BINDING PROTEIN"/>
    <property type="match status" value="1"/>
</dbReference>
<evidence type="ECO:0000256" key="5">
    <source>
        <dbReference type="ARBA" id="ARBA00022840"/>
    </source>
</evidence>
<dbReference type="GO" id="GO:0055085">
    <property type="term" value="P:transmembrane transport"/>
    <property type="evidence" value="ECO:0007669"/>
    <property type="project" value="UniProtKB-ARBA"/>
</dbReference>
<dbReference type="Pfam" id="PF08352">
    <property type="entry name" value="oligo_HPY"/>
    <property type="match status" value="1"/>
</dbReference>
<dbReference type="InterPro" id="IPR027417">
    <property type="entry name" value="P-loop_NTPase"/>
</dbReference>
<evidence type="ECO:0000259" key="6">
    <source>
        <dbReference type="PROSITE" id="PS50893"/>
    </source>
</evidence>
<feature type="domain" description="ABC transporter" evidence="6">
    <location>
        <begin position="8"/>
        <end position="249"/>
    </location>
</feature>
<dbReference type="PANTHER" id="PTHR43776:SF7">
    <property type="entry name" value="D,D-DIPEPTIDE TRANSPORT ATP-BINDING PROTEIN DDPF-RELATED"/>
    <property type="match status" value="1"/>
</dbReference>
<name>A0A317DWM1_9PROT</name>
<dbReference type="RefSeq" id="WP_109922973.1">
    <property type="nucleotide sequence ID" value="NZ_QGLF01000006.1"/>
</dbReference>
<dbReference type="CDD" id="cd03257">
    <property type="entry name" value="ABC_NikE_OppD_transporters"/>
    <property type="match status" value="1"/>
</dbReference>
<dbReference type="InterPro" id="IPR013563">
    <property type="entry name" value="Oligopep_ABC_C"/>
</dbReference>
<dbReference type="GO" id="GO:0005524">
    <property type="term" value="F:ATP binding"/>
    <property type="evidence" value="ECO:0007669"/>
    <property type="project" value="UniProtKB-KW"/>
</dbReference>
<evidence type="ECO:0000256" key="4">
    <source>
        <dbReference type="ARBA" id="ARBA00022741"/>
    </source>
</evidence>
<organism evidence="7 8">
    <name type="scientific">Zavarzinia compransoris</name>
    <dbReference type="NCBI Taxonomy" id="1264899"/>
    <lineage>
        <taxon>Bacteria</taxon>
        <taxon>Pseudomonadati</taxon>
        <taxon>Pseudomonadota</taxon>
        <taxon>Alphaproteobacteria</taxon>
        <taxon>Rhodospirillales</taxon>
        <taxon>Zavarziniaceae</taxon>
        <taxon>Zavarzinia</taxon>
    </lineage>
</organism>
<dbReference type="NCBIfam" id="TIGR01727">
    <property type="entry name" value="oligo_HPY"/>
    <property type="match status" value="1"/>
</dbReference>
<dbReference type="PROSITE" id="PS50893">
    <property type="entry name" value="ABC_TRANSPORTER_2"/>
    <property type="match status" value="1"/>
</dbReference>
<proteinExistence type="inferred from homology"/>
<sequence>MPEILLEARHLHLGFRLGGRPFKALDDVSIAVHRGEAVGLVGESGSGKTSAALALLRVHRPAAGSLHFAGQDITHAPERGLRALRRRVQMVFQDPYGSLDPRWTVERIIAEPLVAHGWGRRDAIAARVRDLLAKVGLPADAAKRLPSQFSGGQRQRIAIARALALSPDLVVADEPVSALDVSIQAQIVNLLQDIRAETGVAYLLITHDLALLHRMTDRTVVMYLGRVVESGPTAAVVAAPQHPYTAALIAASPAAKAAGRERIVLAGDPPSPLSPPAGCAFHPRCPVARPRCRLHSPPLAPQDGGRAVACFYPGELAAAPALAECPRIARNGR</sequence>
<dbReference type="SUPFAM" id="SSF52540">
    <property type="entry name" value="P-loop containing nucleoside triphosphate hydrolases"/>
    <property type="match status" value="1"/>
</dbReference>
<dbReference type="EMBL" id="QGLF01000006">
    <property type="protein sequence ID" value="PWR18266.1"/>
    <property type="molecule type" value="Genomic_DNA"/>
</dbReference>
<dbReference type="Gene3D" id="3.40.50.300">
    <property type="entry name" value="P-loop containing nucleotide triphosphate hydrolases"/>
    <property type="match status" value="1"/>
</dbReference>
<dbReference type="FunFam" id="3.40.50.300:FF:000016">
    <property type="entry name" value="Oligopeptide ABC transporter ATP-binding component"/>
    <property type="match status" value="1"/>
</dbReference>
<dbReference type="InterPro" id="IPR003439">
    <property type="entry name" value="ABC_transporter-like_ATP-bd"/>
</dbReference>
<dbReference type="SMART" id="SM00382">
    <property type="entry name" value="AAA"/>
    <property type="match status" value="1"/>
</dbReference>
<dbReference type="GO" id="GO:0016887">
    <property type="term" value="F:ATP hydrolysis activity"/>
    <property type="evidence" value="ECO:0007669"/>
    <property type="project" value="InterPro"/>
</dbReference>
<dbReference type="OrthoDB" id="9767950at2"/>
<evidence type="ECO:0000256" key="2">
    <source>
        <dbReference type="ARBA" id="ARBA00005417"/>
    </source>
</evidence>
<dbReference type="GO" id="GO:0005886">
    <property type="term" value="C:plasma membrane"/>
    <property type="evidence" value="ECO:0007669"/>
    <property type="project" value="UniProtKB-SubCell"/>
</dbReference>
<gene>
    <name evidence="7" type="ORF">DKG75_20055</name>
</gene>
<evidence type="ECO:0000256" key="1">
    <source>
        <dbReference type="ARBA" id="ARBA00004417"/>
    </source>
</evidence>
<dbReference type="PROSITE" id="PS00211">
    <property type="entry name" value="ABC_TRANSPORTER_1"/>
    <property type="match status" value="1"/>
</dbReference>
<keyword evidence="8" id="KW-1185">Reference proteome</keyword>
<protein>
    <submittedName>
        <fullName evidence="7">ABC transporter ATP-binding protein</fullName>
    </submittedName>
</protein>